<dbReference type="RefSeq" id="WP_152890479.1">
    <property type="nucleotide sequence ID" value="NZ_WHJC01000168.1"/>
</dbReference>
<accession>A0A6I1MLC3</accession>
<evidence type="ECO:0000256" key="2">
    <source>
        <dbReference type="ARBA" id="ARBA00022676"/>
    </source>
</evidence>
<proteinExistence type="inferred from homology"/>
<dbReference type="InterPro" id="IPR050834">
    <property type="entry name" value="Glycosyltransf_2"/>
</dbReference>
<evidence type="ECO:0000313" key="5">
    <source>
        <dbReference type="EMBL" id="MPQ44205.1"/>
    </source>
</evidence>
<dbReference type="GO" id="GO:0016757">
    <property type="term" value="F:glycosyltransferase activity"/>
    <property type="evidence" value="ECO:0007669"/>
    <property type="project" value="UniProtKB-KW"/>
</dbReference>
<evidence type="ECO:0000256" key="1">
    <source>
        <dbReference type="ARBA" id="ARBA00006739"/>
    </source>
</evidence>
<dbReference type="InterPro" id="IPR029044">
    <property type="entry name" value="Nucleotide-diphossugar_trans"/>
</dbReference>
<dbReference type="Pfam" id="PF00535">
    <property type="entry name" value="Glycos_transf_2"/>
    <property type="match status" value="1"/>
</dbReference>
<keyword evidence="2" id="KW-0328">Glycosyltransferase</keyword>
<dbReference type="Proteomes" id="UP000430345">
    <property type="component" value="Unassembled WGS sequence"/>
</dbReference>
<dbReference type="PANTHER" id="PTHR43685">
    <property type="entry name" value="GLYCOSYLTRANSFERASE"/>
    <property type="match status" value="1"/>
</dbReference>
<dbReference type="PANTHER" id="PTHR43685:SF5">
    <property type="entry name" value="GLYCOSYLTRANSFERASE EPSE-RELATED"/>
    <property type="match status" value="1"/>
</dbReference>
<name>A0A6I1MLC3_9CLOT</name>
<keyword evidence="3 5" id="KW-0808">Transferase</keyword>
<feature type="domain" description="Glycosyltransferase 2-like" evidence="4">
    <location>
        <begin position="4"/>
        <end position="158"/>
    </location>
</feature>
<dbReference type="Gene3D" id="3.90.550.10">
    <property type="entry name" value="Spore Coat Polysaccharide Biosynthesis Protein SpsA, Chain A"/>
    <property type="match status" value="1"/>
</dbReference>
<dbReference type="AlphaFoldDB" id="A0A6I1MLC3"/>
<organism evidence="5 6">
    <name type="scientific">Clostridium tarantellae</name>
    <dbReference type="NCBI Taxonomy" id="39493"/>
    <lineage>
        <taxon>Bacteria</taxon>
        <taxon>Bacillati</taxon>
        <taxon>Bacillota</taxon>
        <taxon>Clostridia</taxon>
        <taxon>Eubacteriales</taxon>
        <taxon>Clostridiaceae</taxon>
        <taxon>Clostridium</taxon>
    </lineage>
</organism>
<protein>
    <submittedName>
        <fullName evidence="5">Glycosyltransferase</fullName>
    </submittedName>
</protein>
<dbReference type="SUPFAM" id="SSF53448">
    <property type="entry name" value="Nucleotide-diphospho-sugar transferases"/>
    <property type="match status" value="1"/>
</dbReference>
<dbReference type="OrthoDB" id="9815829at2"/>
<dbReference type="InterPro" id="IPR001173">
    <property type="entry name" value="Glyco_trans_2-like"/>
</dbReference>
<evidence type="ECO:0000256" key="3">
    <source>
        <dbReference type="ARBA" id="ARBA00022679"/>
    </source>
</evidence>
<comment type="caution">
    <text evidence="5">The sequence shown here is derived from an EMBL/GenBank/DDBJ whole genome shotgun (WGS) entry which is preliminary data.</text>
</comment>
<comment type="similarity">
    <text evidence="1">Belongs to the glycosyltransferase 2 family.</text>
</comment>
<keyword evidence="6" id="KW-1185">Reference proteome</keyword>
<sequence length="271" mass="31550">MKFSVLMSVYKNEKEKFLKTALDSVILQTIKPKEIVIVQDGPLPEELINVIANFKGKYNELVKVIELQENVGLGQALNIGLLECSNEIVARMDTDDICVKNRFELQLNEFKKNKNLDIVGSSIYEFYDSMENVKTIKSVPVEDKEIKMYAQTRNPMNHMTVMFKKSSVVNAGSYQHMLFSEDYFLWTRMMVNGCIFKNINIPLVYARTGADMYKRRGGFIYVKTEYKLQKSLNQIGFINKYKSIKNFTLRSVPRLLPNTIREKIYLNFLRK</sequence>
<evidence type="ECO:0000313" key="6">
    <source>
        <dbReference type="Proteomes" id="UP000430345"/>
    </source>
</evidence>
<reference evidence="5 6" key="1">
    <citation type="submission" date="2019-10" db="EMBL/GenBank/DDBJ databases">
        <title>The Genome Sequence of Clostridium tarantellae Isolated from Fish Brain.</title>
        <authorList>
            <person name="Bano L."/>
            <person name="Kiel M."/>
            <person name="Sales G."/>
            <person name="Doxey A.C."/>
            <person name="Mansfield M.J."/>
            <person name="Schiavone M."/>
            <person name="Rossetto O."/>
            <person name="Pirazzini M."/>
            <person name="Dobrindt U."/>
            <person name="Montecucco C."/>
        </authorList>
    </citation>
    <scope>NUCLEOTIDE SEQUENCE [LARGE SCALE GENOMIC DNA]</scope>
    <source>
        <strain evidence="5 6">DSM 3997</strain>
    </source>
</reference>
<evidence type="ECO:0000259" key="4">
    <source>
        <dbReference type="Pfam" id="PF00535"/>
    </source>
</evidence>
<dbReference type="EMBL" id="WHJC01000168">
    <property type="protein sequence ID" value="MPQ44205.1"/>
    <property type="molecule type" value="Genomic_DNA"/>
</dbReference>
<gene>
    <name evidence="5" type="ORF">GBZ86_10565</name>
</gene>